<reference evidence="3 4" key="1">
    <citation type="submission" date="2019-04" db="EMBL/GenBank/DDBJ databases">
        <title>Altererythrobacter aquimixticola sp. nov., isolated from sediment of junction between the ocean and a freshwater spring.</title>
        <authorList>
            <person name="Yoon J.-H."/>
        </authorList>
    </citation>
    <scope>NUCLEOTIDE SEQUENCE [LARGE SCALE GENOMIC DNA]</scope>
    <source>
        <strain evidence="3 4">SSKS-13</strain>
    </source>
</reference>
<feature type="region of interest" description="Disordered" evidence="1">
    <location>
        <begin position="153"/>
        <end position="174"/>
    </location>
</feature>
<dbReference type="AlphaFoldDB" id="A0A4T3EWL2"/>
<sequence>MTNRFSVRGALFAATLALLAGIAAPAEAQFRRPRGEEPPPLPASAEPGRVAAADFAFAKQAREEGLWTAFRATMHTGAVIHTPGGPSDAAQFLEGRADPAESLVWAPSEVWSSCDGTLAATIGRFTNPDGTVGSYITVWALQEDRRSYRWAYDMGATDDPQPPPPAPEPEPGPDTIVIEELVTINGHVADCPAGAPRRGRPGESLQLAMDASSVRATDDSLRVSWGDEADGARVARVDWLQDGEWVEAYRMTIPGRSEASE</sequence>
<evidence type="ECO:0000313" key="4">
    <source>
        <dbReference type="Proteomes" id="UP000309389"/>
    </source>
</evidence>
<dbReference type="RefSeq" id="WP_136694436.1">
    <property type="nucleotide sequence ID" value="NZ_SSHH01000004.1"/>
</dbReference>
<dbReference type="EMBL" id="SSHH01000004">
    <property type="protein sequence ID" value="TIX48863.1"/>
    <property type="molecule type" value="Genomic_DNA"/>
</dbReference>
<gene>
    <name evidence="3" type="ORF">E5222_14065</name>
</gene>
<proteinExistence type="predicted"/>
<dbReference type="Proteomes" id="UP000309389">
    <property type="component" value="Unassembled WGS sequence"/>
</dbReference>
<feature type="signal peptide" evidence="2">
    <location>
        <begin position="1"/>
        <end position="28"/>
    </location>
</feature>
<protein>
    <recommendedName>
        <fullName evidence="5">DUF4440 domain-containing protein</fullName>
    </recommendedName>
</protein>
<comment type="caution">
    <text evidence="3">The sequence shown here is derived from an EMBL/GenBank/DDBJ whole genome shotgun (WGS) entry which is preliminary data.</text>
</comment>
<accession>A0A4T3EWL2</accession>
<evidence type="ECO:0008006" key="5">
    <source>
        <dbReference type="Google" id="ProtNLM"/>
    </source>
</evidence>
<dbReference type="OrthoDB" id="7201546at2"/>
<organism evidence="3 4">
    <name type="scientific">Alteraurantiacibacter aquimixticola</name>
    <dbReference type="NCBI Taxonomy" id="2489173"/>
    <lineage>
        <taxon>Bacteria</taxon>
        <taxon>Pseudomonadati</taxon>
        <taxon>Pseudomonadota</taxon>
        <taxon>Alphaproteobacteria</taxon>
        <taxon>Sphingomonadales</taxon>
        <taxon>Erythrobacteraceae</taxon>
        <taxon>Alteraurantiacibacter</taxon>
    </lineage>
</organism>
<keyword evidence="2" id="KW-0732">Signal</keyword>
<evidence type="ECO:0000313" key="3">
    <source>
        <dbReference type="EMBL" id="TIX48863.1"/>
    </source>
</evidence>
<name>A0A4T3EWL2_9SPHN</name>
<feature type="compositionally biased region" description="Pro residues" evidence="1">
    <location>
        <begin position="160"/>
        <end position="172"/>
    </location>
</feature>
<evidence type="ECO:0000256" key="1">
    <source>
        <dbReference type="SAM" id="MobiDB-lite"/>
    </source>
</evidence>
<evidence type="ECO:0000256" key="2">
    <source>
        <dbReference type="SAM" id="SignalP"/>
    </source>
</evidence>
<keyword evidence="4" id="KW-1185">Reference proteome</keyword>
<feature type="chain" id="PRO_5020740258" description="DUF4440 domain-containing protein" evidence="2">
    <location>
        <begin position="29"/>
        <end position="261"/>
    </location>
</feature>